<comment type="caution">
    <text evidence="14">Lacks conserved residue(s) required for the propagation of feature annotation.</text>
</comment>
<feature type="domain" description="Radical SAM core" evidence="17">
    <location>
        <begin position="130"/>
        <end position="362"/>
    </location>
</feature>
<evidence type="ECO:0000256" key="12">
    <source>
        <dbReference type="ARBA" id="ARBA00052380"/>
    </source>
</evidence>
<dbReference type="Pfam" id="PF04055">
    <property type="entry name" value="Radical_SAM"/>
    <property type="match status" value="1"/>
</dbReference>
<dbReference type="GO" id="GO:0005829">
    <property type="term" value="C:cytosol"/>
    <property type="evidence" value="ECO:0007669"/>
    <property type="project" value="TreeGrafter"/>
</dbReference>
<gene>
    <name evidence="14" type="primary">miaB</name>
    <name evidence="18" type="ORF">L196_03141</name>
</gene>
<dbReference type="InterPro" id="IPR006463">
    <property type="entry name" value="MiaB_methiolase"/>
</dbReference>
<feature type="domain" description="MTTase N-terminal" evidence="16">
    <location>
        <begin position="1"/>
        <end position="107"/>
    </location>
</feature>
<evidence type="ECO:0000256" key="7">
    <source>
        <dbReference type="ARBA" id="ARBA00022723"/>
    </source>
</evidence>
<comment type="function">
    <text evidence="1 14">Catalyzes the methylthiolation of N6-(dimethylallyl)adenosine (i(6)A), leading to the formation of 2-methylthio-N6-(dimethylallyl)adenosine (ms(2)i(6)A) at position 37 in tRNAs that read codons beginning with uridine.</text>
</comment>
<evidence type="ECO:0000256" key="11">
    <source>
        <dbReference type="ARBA" id="ARBA00050926"/>
    </source>
</evidence>
<dbReference type="InterPro" id="IPR038135">
    <property type="entry name" value="Methylthiotransferase_N_sf"/>
</dbReference>
<evidence type="ECO:0000256" key="4">
    <source>
        <dbReference type="ARBA" id="ARBA00022679"/>
    </source>
</evidence>
<evidence type="ECO:0000256" key="14">
    <source>
        <dbReference type="HAMAP-Rule" id="MF_01864"/>
    </source>
</evidence>
<evidence type="ECO:0000256" key="2">
    <source>
        <dbReference type="ARBA" id="ARBA00022485"/>
    </source>
</evidence>
<dbReference type="PROSITE" id="PS50926">
    <property type="entry name" value="TRAM"/>
    <property type="match status" value="1"/>
</dbReference>
<reference evidence="18 19" key="1">
    <citation type="journal article" date="2013" name="Genome Announc.">
        <title>Genome Sequence of the Pyrene- and Fluoranthene-Degrading Bacterium Cycloclasticus sp. Strain PY97M.</title>
        <authorList>
            <person name="Cui Z."/>
            <person name="Xu G."/>
            <person name="Li Q."/>
            <person name="Gao W."/>
            <person name="Zheng L."/>
        </authorList>
    </citation>
    <scope>NUCLEOTIDE SEQUENCE [LARGE SCALE GENOMIC DNA]</scope>
    <source>
        <strain evidence="18 19">PY97M</strain>
    </source>
</reference>
<dbReference type="Gene3D" id="3.40.50.12160">
    <property type="entry name" value="Methylthiotransferase, N-terminal domain"/>
    <property type="match status" value="1"/>
</dbReference>
<dbReference type="SUPFAM" id="SSF102114">
    <property type="entry name" value="Radical SAM enzymes"/>
    <property type="match status" value="1"/>
</dbReference>
<dbReference type="FunFam" id="3.80.30.20:FF:000001">
    <property type="entry name" value="tRNA-2-methylthio-N(6)-dimethylallyladenosine synthase 2"/>
    <property type="match status" value="1"/>
</dbReference>
<sequence>MNEYDSEKMADVLAQSHDLRLTDNEKEADVLLLNTCSIREKAQERVFHQLGRWRPLKEKNPDLLIGVGGCVASQEGKIIRRRAPYVDVVFGPQTLHRLPAMLKEAQTKKKLVMDISFPEIEKFDNLPEPRAEGPKAFVSVMEGCSKYCTFCVVPYTRGEEVSRPLDDVIAEVSSLASQGVREVNLLGQNVNAYRGEMSDGDIADFALLLHYVAAIDGIDRIRYTTSHPKEFSESLIQAYEDIPELVDHLHLPVQSGSNSVLARMKRGHEIDLYIEKLQRLKKIRPNMSFSSDFIVGFPQETDEEFEDTIQLIEKIGFDFSFSFIFSARPGTPAAEMPDDIDMDVKKQRLERLQNIITQQTADISKSMVGTVQRLLVEGESKKNSLQMTGRTENNRVVNFAGHTRLKGQFVDVLITEALPYSLRGRVVTAADREASQSLQERRTAS</sequence>
<dbReference type="AlphaFoldDB" id="A0AB33Z2K0"/>
<dbReference type="InterPro" id="IPR023404">
    <property type="entry name" value="rSAM_horseshoe"/>
</dbReference>
<dbReference type="Pfam" id="PF00919">
    <property type="entry name" value="UPF0004"/>
    <property type="match status" value="1"/>
</dbReference>
<dbReference type="SFLD" id="SFLDS00029">
    <property type="entry name" value="Radical_SAM"/>
    <property type="match status" value="1"/>
</dbReference>
<dbReference type="SMART" id="SM00729">
    <property type="entry name" value="Elp3"/>
    <property type="match status" value="1"/>
</dbReference>
<dbReference type="Pfam" id="PF01938">
    <property type="entry name" value="TRAM"/>
    <property type="match status" value="1"/>
</dbReference>
<evidence type="ECO:0000259" key="17">
    <source>
        <dbReference type="PROSITE" id="PS51918"/>
    </source>
</evidence>
<comment type="subcellular location">
    <subcellularLocation>
        <location evidence="14">Cytoplasm</location>
    </subcellularLocation>
</comment>
<feature type="binding site" evidence="14">
    <location>
        <position position="151"/>
    </location>
    <ligand>
        <name>[4Fe-4S] cluster</name>
        <dbReference type="ChEBI" id="CHEBI:49883"/>
        <label>2</label>
        <note>4Fe-4S-S-AdoMet</note>
    </ligand>
</feature>
<comment type="subunit">
    <text evidence="14">Monomer.</text>
</comment>
<evidence type="ECO:0000259" key="15">
    <source>
        <dbReference type="PROSITE" id="PS50926"/>
    </source>
</evidence>
<dbReference type="SFLD" id="SFLDG01082">
    <property type="entry name" value="B12-binding_domain_containing"/>
    <property type="match status" value="1"/>
</dbReference>
<keyword evidence="5 14" id="KW-0949">S-adenosyl-L-methionine</keyword>
<evidence type="ECO:0000256" key="5">
    <source>
        <dbReference type="ARBA" id="ARBA00022691"/>
    </source>
</evidence>
<dbReference type="InterPro" id="IPR005839">
    <property type="entry name" value="Methylthiotransferase"/>
</dbReference>
<protein>
    <recommendedName>
        <fullName evidence="10 14">tRNA-2-methylthio-N(6)-dimethylallyladenosine synthase</fullName>
        <ecNumber evidence="10 14">2.8.4.3</ecNumber>
    </recommendedName>
    <alternativeName>
        <fullName evidence="14">(Dimethylallyl)adenosine tRNA methylthiotransferase MiaB</fullName>
    </alternativeName>
    <alternativeName>
        <fullName evidence="14">tRNA-i(6)A37 methylthiotransferase</fullName>
    </alternativeName>
</protein>
<dbReference type="HAMAP" id="MF_01864">
    <property type="entry name" value="tRNA_metthiotr_MiaB"/>
    <property type="match status" value="1"/>
</dbReference>
<dbReference type="Proteomes" id="UP000015462">
    <property type="component" value="Unassembled WGS sequence"/>
</dbReference>
<dbReference type="EMBL" id="ASHL01000002">
    <property type="protein sequence ID" value="EPD13495.1"/>
    <property type="molecule type" value="Genomic_DNA"/>
</dbReference>
<evidence type="ECO:0000313" key="19">
    <source>
        <dbReference type="Proteomes" id="UP000015462"/>
    </source>
</evidence>
<dbReference type="InterPro" id="IPR058240">
    <property type="entry name" value="rSAM_sf"/>
</dbReference>
<feature type="binding site" evidence="14">
    <location>
        <position position="144"/>
    </location>
    <ligand>
        <name>[4Fe-4S] cluster</name>
        <dbReference type="ChEBI" id="CHEBI:49883"/>
        <label>2</label>
        <note>4Fe-4S-S-AdoMet</note>
    </ligand>
</feature>
<evidence type="ECO:0000313" key="18">
    <source>
        <dbReference type="EMBL" id="EPD13495.1"/>
    </source>
</evidence>
<keyword evidence="19" id="KW-1185">Reference proteome</keyword>
<feature type="binding site" evidence="14">
    <location>
        <position position="148"/>
    </location>
    <ligand>
        <name>[4Fe-4S] cluster</name>
        <dbReference type="ChEBI" id="CHEBI:49883"/>
        <label>2</label>
        <note>4Fe-4S-S-AdoMet</note>
    </ligand>
</feature>
<comment type="catalytic activity">
    <reaction evidence="13">
        <text>N(6)-dimethylallyladenosine(37) in tRNA + (sulfur carrier)-SH + AH2 + 2 S-adenosyl-L-methionine = 2-methylsulfanyl-N(6)-dimethylallyladenosine(37) in tRNA + (sulfur carrier)-H + 5'-deoxyadenosine + L-methionine + A + S-adenosyl-L-homocysteine + 2 H(+)</text>
        <dbReference type="Rhea" id="RHEA:37067"/>
        <dbReference type="Rhea" id="RHEA-COMP:10375"/>
        <dbReference type="Rhea" id="RHEA-COMP:10376"/>
        <dbReference type="Rhea" id="RHEA-COMP:14737"/>
        <dbReference type="Rhea" id="RHEA-COMP:14739"/>
        <dbReference type="ChEBI" id="CHEBI:13193"/>
        <dbReference type="ChEBI" id="CHEBI:15378"/>
        <dbReference type="ChEBI" id="CHEBI:17319"/>
        <dbReference type="ChEBI" id="CHEBI:17499"/>
        <dbReference type="ChEBI" id="CHEBI:29917"/>
        <dbReference type="ChEBI" id="CHEBI:57844"/>
        <dbReference type="ChEBI" id="CHEBI:57856"/>
        <dbReference type="ChEBI" id="CHEBI:59789"/>
        <dbReference type="ChEBI" id="CHEBI:64428"/>
        <dbReference type="ChEBI" id="CHEBI:74415"/>
        <dbReference type="ChEBI" id="CHEBI:74417"/>
        <dbReference type="EC" id="2.8.4.3"/>
    </reaction>
    <physiologicalReaction direction="left-to-right" evidence="13">
        <dbReference type="Rhea" id="RHEA:37068"/>
    </physiologicalReaction>
</comment>
<keyword evidence="3 14" id="KW-0963">Cytoplasm</keyword>
<evidence type="ECO:0000256" key="3">
    <source>
        <dbReference type="ARBA" id="ARBA00022490"/>
    </source>
</evidence>
<comment type="caution">
    <text evidence="18">The sequence shown here is derived from an EMBL/GenBank/DDBJ whole genome shotgun (WGS) entry which is preliminary data.</text>
</comment>
<keyword evidence="7 14" id="KW-0479">Metal-binding</keyword>
<feature type="domain" description="TRAM" evidence="15">
    <location>
        <begin position="365"/>
        <end position="428"/>
    </location>
</feature>
<comment type="catalytic activity">
    <reaction evidence="11">
        <text>N(6)-dimethylallyladenosine(37) in tRNA + (sulfur carrier)-SH + AH2 + S-adenosyl-L-methionine = 2-thio-N(6)-dimethylallyladenosine(37) in tRNA + (sulfur carrier)-H + 5'-deoxyadenosine + L-methionine + A + H(+)</text>
        <dbReference type="Rhea" id="RHEA:36339"/>
        <dbReference type="Rhea" id="RHEA-COMP:10375"/>
        <dbReference type="Rhea" id="RHEA-COMP:10377"/>
        <dbReference type="Rhea" id="RHEA-COMP:14737"/>
        <dbReference type="Rhea" id="RHEA-COMP:14739"/>
        <dbReference type="ChEBI" id="CHEBI:13193"/>
        <dbReference type="ChEBI" id="CHEBI:15378"/>
        <dbReference type="ChEBI" id="CHEBI:17319"/>
        <dbReference type="ChEBI" id="CHEBI:17499"/>
        <dbReference type="ChEBI" id="CHEBI:29917"/>
        <dbReference type="ChEBI" id="CHEBI:57844"/>
        <dbReference type="ChEBI" id="CHEBI:59789"/>
        <dbReference type="ChEBI" id="CHEBI:64428"/>
        <dbReference type="ChEBI" id="CHEBI:74415"/>
        <dbReference type="ChEBI" id="CHEBI:74416"/>
    </reaction>
    <physiologicalReaction direction="left-to-right" evidence="11">
        <dbReference type="Rhea" id="RHEA:36340"/>
    </physiologicalReaction>
</comment>
<dbReference type="SFLD" id="SFLDG01061">
    <property type="entry name" value="methylthiotransferase"/>
    <property type="match status" value="1"/>
</dbReference>
<evidence type="ECO:0000256" key="6">
    <source>
        <dbReference type="ARBA" id="ARBA00022694"/>
    </source>
</evidence>
<dbReference type="PANTHER" id="PTHR43020">
    <property type="entry name" value="CDK5 REGULATORY SUBUNIT-ASSOCIATED PROTEIN 1"/>
    <property type="match status" value="1"/>
</dbReference>
<evidence type="ECO:0000256" key="10">
    <source>
        <dbReference type="ARBA" id="ARBA00033765"/>
    </source>
</evidence>
<dbReference type="InterPro" id="IPR007197">
    <property type="entry name" value="rSAM"/>
</dbReference>
<keyword evidence="6 14" id="KW-0819">tRNA processing</keyword>
<dbReference type="GO" id="GO:0035597">
    <property type="term" value="F:tRNA-2-methylthio-N(6)-dimethylallyladenosine(37) synthase activity"/>
    <property type="evidence" value="ECO:0007669"/>
    <property type="project" value="UniProtKB-EC"/>
</dbReference>
<dbReference type="PROSITE" id="PS51918">
    <property type="entry name" value="RADICAL_SAM"/>
    <property type="match status" value="1"/>
</dbReference>
<comment type="cofactor">
    <cofactor evidence="14">
        <name>[4Fe-4S] cluster</name>
        <dbReference type="ChEBI" id="CHEBI:49883"/>
    </cofactor>
    <text evidence="14">Binds 2 [4Fe-4S] clusters. One cluster is coordinated with 3 cysteines and an exchangeable S-adenosyl-L-methionine.</text>
</comment>
<comment type="similarity">
    <text evidence="14">Belongs to the methylthiotransferase family. MiaB subfamily.</text>
</comment>
<dbReference type="PANTHER" id="PTHR43020:SF2">
    <property type="entry name" value="MITOCHONDRIAL TRNA METHYLTHIOTRANSFERASE CDK5RAP1"/>
    <property type="match status" value="1"/>
</dbReference>
<dbReference type="FunFam" id="3.40.50.12160:FF:000001">
    <property type="entry name" value="tRNA-2-methylthio-N(6)-dimethylallyladenosine synthase"/>
    <property type="match status" value="1"/>
</dbReference>
<keyword evidence="2 14" id="KW-0004">4Fe-4S</keyword>
<keyword evidence="4 14" id="KW-0808">Transferase</keyword>
<name>A0AB33Z2K0_9GAMM</name>
<dbReference type="Gene3D" id="3.80.30.20">
    <property type="entry name" value="tm_1862 like domain"/>
    <property type="match status" value="1"/>
</dbReference>
<accession>A0AB33Z2K0</accession>
<dbReference type="InterPro" id="IPR002792">
    <property type="entry name" value="TRAM_dom"/>
</dbReference>
<proteinExistence type="inferred from homology"/>
<evidence type="ECO:0000259" key="16">
    <source>
        <dbReference type="PROSITE" id="PS51449"/>
    </source>
</evidence>
<dbReference type="CDD" id="cd01335">
    <property type="entry name" value="Radical_SAM"/>
    <property type="match status" value="1"/>
</dbReference>
<dbReference type="InterPro" id="IPR020612">
    <property type="entry name" value="Methylthiotransferase_CS"/>
</dbReference>
<evidence type="ECO:0000256" key="13">
    <source>
        <dbReference type="ARBA" id="ARBA00052587"/>
    </source>
</evidence>
<organism evidence="18 19">
    <name type="scientific">Cycloclasticus pugetii</name>
    <dbReference type="NCBI Taxonomy" id="34068"/>
    <lineage>
        <taxon>Bacteria</taxon>
        <taxon>Pseudomonadati</taxon>
        <taxon>Pseudomonadota</taxon>
        <taxon>Gammaproteobacteria</taxon>
        <taxon>Thiotrichales</taxon>
        <taxon>Piscirickettsiaceae</taxon>
        <taxon>Cycloclasticus</taxon>
    </lineage>
</organism>
<dbReference type="PROSITE" id="PS01278">
    <property type="entry name" value="MTTASE_RADICAL"/>
    <property type="match status" value="1"/>
</dbReference>
<dbReference type="InterPro" id="IPR006638">
    <property type="entry name" value="Elp3/MiaA/NifB-like_rSAM"/>
</dbReference>
<dbReference type="GO" id="GO:0051539">
    <property type="term" value="F:4 iron, 4 sulfur cluster binding"/>
    <property type="evidence" value="ECO:0007669"/>
    <property type="project" value="UniProtKB-UniRule"/>
</dbReference>
<comment type="catalytic activity">
    <reaction evidence="12">
        <text>2-thio-N(6)-dimethylallyladenosine(37) in tRNA + S-adenosyl-L-methionine = 2-methylsulfanyl-N(6)-dimethylallyladenosine(37) in tRNA + S-adenosyl-L-homocysteine + H(+)</text>
        <dbReference type="Rhea" id="RHEA:37063"/>
        <dbReference type="Rhea" id="RHEA-COMP:10376"/>
        <dbReference type="Rhea" id="RHEA-COMP:10377"/>
        <dbReference type="ChEBI" id="CHEBI:15378"/>
        <dbReference type="ChEBI" id="CHEBI:57856"/>
        <dbReference type="ChEBI" id="CHEBI:59789"/>
        <dbReference type="ChEBI" id="CHEBI:74416"/>
        <dbReference type="ChEBI" id="CHEBI:74417"/>
    </reaction>
    <physiologicalReaction direction="left-to-right" evidence="12">
        <dbReference type="Rhea" id="RHEA:37064"/>
    </physiologicalReaction>
</comment>
<keyword evidence="9 14" id="KW-0411">Iron-sulfur</keyword>
<evidence type="ECO:0000256" key="9">
    <source>
        <dbReference type="ARBA" id="ARBA00023014"/>
    </source>
</evidence>
<dbReference type="InterPro" id="IPR013848">
    <property type="entry name" value="Methylthiotransferase_N"/>
</dbReference>
<dbReference type="NCBIfam" id="TIGR01574">
    <property type="entry name" value="miaB-methiolase"/>
    <property type="match status" value="1"/>
</dbReference>
<dbReference type="EC" id="2.8.4.3" evidence="10 14"/>
<dbReference type="GO" id="GO:0046872">
    <property type="term" value="F:metal ion binding"/>
    <property type="evidence" value="ECO:0007669"/>
    <property type="project" value="UniProtKB-KW"/>
</dbReference>
<evidence type="ECO:0000256" key="1">
    <source>
        <dbReference type="ARBA" id="ARBA00003234"/>
    </source>
</evidence>
<dbReference type="NCBIfam" id="TIGR00089">
    <property type="entry name" value="MiaB/RimO family radical SAM methylthiotransferase"/>
    <property type="match status" value="1"/>
</dbReference>
<evidence type="ECO:0000256" key="8">
    <source>
        <dbReference type="ARBA" id="ARBA00023004"/>
    </source>
</evidence>
<keyword evidence="8 14" id="KW-0408">Iron</keyword>
<dbReference type="PROSITE" id="PS51449">
    <property type="entry name" value="MTTASE_N"/>
    <property type="match status" value="1"/>
</dbReference>